<protein>
    <recommendedName>
        <fullName evidence="3">WYL domain-containing protein</fullName>
    </recommendedName>
</protein>
<organism evidence="1 2">
    <name type="scientific">Pelomonas parva</name>
    <dbReference type="NCBI Taxonomy" id="3299032"/>
    <lineage>
        <taxon>Bacteria</taxon>
        <taxon>Pseudomonadati</taxon>
        <taxon>Pseudomonadota</taxon>
        <taxon>Betaproteobacteria</taxon>
        <taxon>Burkholderiales</taxon>
        <taxon>Sphaerotilaceae</taxon>
        <taxon>Roseateles</taxon>
    </lineage>
</organism>
<dbReference type="Proteomes" id="UP001606210">
    <property type="component" value="Unassembled WGS sequence"/>
</dbReference>
<dbReference type="EMBL" id="JBIGHV010000003">
    <property type="protein sequence ID" value="MFG6429827.1"/>
    <property type="molecule type" value="Genomic_DNA"/>
</dbReference>
<accession>A0ABW7EZM5</accession>
<sequence length="397" mass="43948">MPSSTPATPARRRRRTVAFDAALVQRLLDDAAQASAETPAVARARLHCLLKAFVDAAQPAAGLAVDAAGWPLHLAALQAEAARLGEAGAAAPRVLRKLRAGQPLDWRLGQALLSFFKVALARPGLRLDDIGGAETGRLHAVTGALREAPVVQSLPAIEALLLKAHESAAQPWVFDAFEREYRQLRRVVDAHGRPRLALERVTRYVPVKTVAYERAHQPGCAYEWYEWARFVSAELTLRQFDARGRLRHEWPLALQRRLDEARGFIICELAPEQPVEVQRLLLQLARAAPGRQPRCQFEWREQMLLNLADRDIVVSYCPITALTLRVQASEEVIVQVGDAPGLTRHGQQWQLDRALLPREVLAVRLRWAGLTAADALALTAAGELLESHPQLRLVSPT</sequence>
<gene>
    <name evidence="1" type="ORF">ACG00Y_07905</name>
</gene>
<reference evidence="1 2" key="1">
    <citation type="submission" date="2024-08" db="EMBL/GenBank/DDBJ databases">
        <authorList>
            <person name="Lu H."/>
        </authorList>
    </citation>
    <scope>NUCLEOTIDE SEQUENCE [LARGE SCALE GENOMIC DNA]</scope>
    <source>
        <strain evidence="1 2">LYH14W</strain>
    </source>
</reference>
<comment type="caution">
    <text evidence="1">The sequence shown here is derived from an EMBL/GenBank/DDBJ whole genome shotgun (WGS) entry which is preliminary data.</text>
</comment>
<evidence type="ECO:0000313" key="1">
    <source>
        <dbReference type="EMBL" id="MFG6429827.1"/>
    </source>
</evidence>
<evidence type="ECO:0000313" key="2">
    <source>
        <dbReference type="Proteomes" id="UP001606210"/>
    </source>
</evidence>
<name>A0ABW7EZM5_9BURK</name>
<keyword evidence="2" id="KW-1185">Reference proteome</keyword>
<proteinExistence type="predicted"/>
<dbReference type="RefSeq" id="WP_394477608.1">
    <property type="nucleotide sequence ID" value="NZ_JBIGHV010000003.1"/>
</dbReference>
<evidence type="ECO:0008006" key="3">
    <source>
        <dbReference type="Google" id="ProtNLM"/>
    </source>
</evidence>